<reference evidence="2" key="1">
    <citation type="submission" date="2022-03" db="EMBL/GenBank/DDBJ databases">
        <authorList>
            <person name="Sayadi A."/>
        </authorList>
    </citation>
    <scope>NUCLEOTIDE SEQUENCE</scope>
</reference>
<keyword evidence="1" id="KW-0175">Coiled coil</keyword>
<dbReference type="AlphaFoldDB" id="A0A9P0LF32"/>
<organism evidence="2 3">
    <name type="scientific">Acanthoscelides obtectus</name>
    <name type="common">Bean weevil</name>
    <name type="synonym">Bruchus obtectus</name>
    <dbReference type="NCBI Taxonomy" id="200917"/>
    <lineage>
        <taxon>Eukaryota</taxon>
        <taxon>Metazoa</taxon>
        <taxon>Ecdysozoa</taxon>
        <taxon>Arthropoda</taxon>
        <taxon>Hexapoda</taxon>
        <taxon>Insecta</taxon>
        <taxon>Pterygota</taxon>
        <taxon>Neoptera</taxon>
        <taxon>Endopterygota</taxon>
        <taxon>Coleoptera</taxon>
        <taxon>Polyphaga</taxon>
        <taxon>Cucujiformia</taxon>
        <taxon>Chrysomeloidea</taxon>
        <taxon>Chrysomelidae</taxon>
        <taxon>Bruchinae</taxon>
        <taxon>Bruchini</taxon>
        <taxon>Acanthoscelides</taxon>
    </lineage>
</organism>
<evidence type="ECO:0000313" key="2">
    <source>
        <dbReference type="EMBL" id="CAH1994269.1"/>
    </source>
</evidence>
<protein>
    <submittedName>
        <fullName evidence="2">Uncharacterized protein</fullName>
    </submittedName>
</protein>
<dbReference type="Proteomes" id="UP001152888">
    <property type="component" value="Unassembled WGS sequence"/>
</dbReference>
<gene>
    <name evidence="2" type="ORF">ACAOBT_LOCUS22023</name>
</gene>
<evidence type="ECO:0000313" key="3">
    <source>
        <dbReference type="Proteomes" id="UP001152888"/>
    </source>
</evidence>
<keyword evidence="3" id="KW-1185">Reference proteome</keyword>
<proteinExistence type="predicted"/>
<sequence length="77" mass="8816">MHSKCFETAAKLFVIERKSWKCRSCTTKLKPPLAFPVSDLAVVQLEVDHLKREIDLLSNLNGELKSNNDLLKEKIHP</sequence>
<name>A0A9P0LF32_ACAOB</name>
<evidence type="ECO:0000256" key="1">
    <source>
        <dbReference type="SAM" id="Coils"/>
    </source>
</evidence>
<feature type="coiled-coil region" evidence="1">
    <location>
        <begin position="40"/>
        <end position="74"/>
    </location>
</feature>
<accession>A0A9P0LF32</accession>
<dbReference type="EMBL" id="CAKOFQ010007196">
    <property type="protein sequence ID" value="CAH1994269.1"/>
    <property type="molecule type" value="Genomic_DNA"/>
</dbReference>
<comment type="caution">
    <text evidence="2">The sequence shown here is derived from an EMBL/GenBank/DDBJ whole genome shotgun (WGS) entry which is preliminary data.</text>
</comment>